<keyword evidence="3" id="KW-0963">Cytoplasm</keyword>
<gene>
    <name evidence="6" type="ORF">SAMN03080615_03105</name>
</gene>
<comment type="similarity">
    <text evidence="2">Belongs to the universal stress protein A family.</text>
</comment>
<comment type="function">
    <text evidence="4">Required for resistance to DNA-damaging agents.</text>
</comment>
<dbReference type="InterPro" id="IPR006016">
    <property type="entry name" value="UspA"/>
</dbReference>
<dbReference type="AlphaFoldDB" id="A0A1H9JPV7"/>
<keyword evidence="7" id="KW-1185">Reference proteome</keyword>
<dbReference type="RefSeq" id="WP_091360124.1">
    <property type="nucleotide sequence ID" value="NZ_AP025284.1"/>
</dbReference>
<dbReference type="Pfam" id="PF00582">
    <property type="entry name" value="Usp"/>
    <property type="match status" value="1"/>
</dbReference>
<dbReference type="PANTHER" id="PTHR47892">
    <property type="entry name" value="UNIVERSAL STRESS PROTEIN E"/>
    <property type="match status" value="1"/>
</dbReference>
<evidence type="ECO:0000256" key="3">
    <source>
        <dbReference type="ARBA" id="ARBA00022490"/>
    </source>
</evidence>
<dbReference type="STRING" id="355243.SAMN03080615_03105"/>
<evidence type="ECO:0000256" key="1">
    <source>
        <dbReference type="ARBA" id="ARBA00004496"/>
    </source>
</evidence>
<dbReference type="EMBL" id="FOGB01000010">
    <property type="protein sequence ID" value="SEQ88870.1"/>
    <property type="molecule type" value="Genomic_DNA"/>
</dbReference>
<reference evidence="7" key="1">
    <citation type="submission" date="2016-10" db="EMBL/GenBank/DDBJ databases">
        <authorList>
            <person name="Varghese N."/>
            <person name="Submissions S."/>
        </authorList>
    </citation>
    <scope>NUCLEOTIDE SEQUENCE [LARGE SCALE GENOMIC DNA]</scope>
    <source>
        <strain evidence="7">DSM 18887</strain>
    </source>
</reference>
<evidence type="ECO:0000256" key="2">
    <source>
        <dbReference type="ARBA" id="ARBA00008791"/>
    </source>
</evidence>
<comment type="subcellular location">
    <subcellularLocation>
        <location evidence="1">Cytoplasm</location>
    </subcellularLocation>
</comment>
<dbReference type="SUPFAM" id="SSF52402">
    <property type="entry name" value="Adenine nucleotide alpha hydrolases-like"/>
    <property type="match status" value="2"/>
</dbReference>
<accession>A0A1H9JPV7</accession>
<proteinExistence type="inferred from homology"/>
<name>A0A1H9JPV7_9GAMM</name>
<evidence type="ECO:0000256" key="4">
    <source>
        <dbReference type="ARBA" id="ARBA00037131"/>
    </source>
</evidence>
<sequence>MLLNKRLLLVLDQQDQSCNALQRCRLIAGRLHSQVTLIWLGDSIEKAEAAVQQLESDGISVALHVVARDKLLKLLAKFLQQQPFGLLIKSCDPRSKGFMTSVDGQILRELPCPVLMVKRDLLWQDGVVMAAVNSLANDAHQRRLNDDVLKVAAQIALATGSTLAAAVACPSAMMGADPVMQSEELIQKKAHQALEAQLSRLQLQAQDVAVGEGPAEYWIPEAAAKQSARLVVIGTRARGGLKGALIGNTAERILPRLDCDILVLRIGLSDQVVPVLQQ</sequence>
<dbReference type="Proteomes" id="UP000198749">
    <property type="component" value="Unassembled WGS sequence"/>
</dbReference>
<protein>
    <submittedName>
        <fullName evidence="6">Nucleotide-binding universal stress protein, UspA family</fullName>
    </submittedName>
</protein>
<evidence type="ECO:0000313" key="6">
    <source>
        <dbReference type="EMBL" id="SEQ88870.1"/>
    </source>
</evidence>
<dbReference type="PRINTS" id="PR01438">
    <property type="entry name" value="UNVRSLSTRESS"/>
</dbReference>
<feature type="domain" description="UspA" evidence="5">
    <location>
        <begin position="147"/>
        <end position="265"/>
    </location>
</feature>
<dbReference type="InterPro" id="IPR006015">
    <property type="entry name" value="Universal_stress_UspA"/>
</dbReference>
<dbReference type="PANTHER" id="PTHR47892:SF1">
    <property type="entry name" value="UNIVERSAL STRESS PROTEIN E"/>
    <property type="match status" value="1"/>
</dbReference>
<dbReference type="OrthoDB" id="239260at2"/>
<evidence type="ECO:0000313" key="7">
    <source>
        <dbReference type="Proteomes" id="UP000198749"/>
    </source>
</evidence>
<dbReference type="Gene3D" id="3.40.50.12370">
    <property type="match status" value="1"/>
</dbReference>
<evidence type="ECO:0000259" key="5">
    <source>
        <dbReference type="Pfam" id="PF00582"/>
    </source>
</evidence>
<organism evidence="6 7">
    <name type="scientific">Amphritea atlantica</name>
    <dbReference type="NCBI Taxonomy" id="355243"/>
    <lineage>
        <taxon>Bacteria</taxon>
        <taxon>Pseudomonadati</taxon>
        <taxon>Pseudomonadota</taxon>
        <taxon>Gammaproteobacteria</taxon>
        <taxon>Oceanospirillales</taxon>
        <taxon>Oceanospirillaceae</taxon>
        <taxon>Amphritea</taxon>
    </lineage>
</organism>
<dbReference type="GO" id="GO:0005737">
    <property type="term" value="C:cytoplasm"/>
    <property type="evidence" value="ECO:0007669"/>
    <property type="project" value="UniProtKB-SubCell"/>
</dbReference>